<dbReference type="GO" id="GO:0003677">
    <property type="term" value="F:DNA binding"/>
    <property type="evidence" value="ECO:0007669"/>
    <property type="project" value="InterPro"/>
</dbReference>
<dbReference type="PANTHER" id="PTHR33516">
    <property type="entry name" value="LEXA REPRESSOR"/>
    <property type="match status" value="1"/>
</dbReference>
<dbReference type="PROSITE" id="PS50943">
    <property type="entry name" value="HTH_CROC1"/>
    <property type="match status" value="1"/>
</dbReference>
<feature type="domain" description="HTH cro/C1-type" evidence="1">
    <location>
        <begin position="37"/>
        <end position="90"/>
    </location>
</feature>
<dbReference type="SMART" id="SM00530">
    <property type="entry name" value="HTH_XRE"/>
    <property type="match status" value="1"/>
</dbReference>
<dbReference type="InterPro" id="IPR050077">
    <property type="entry name" value="LexA_repressor"/>
</dbReference>
<comment type="caution">
    <text evidence="2">The sequence shown here is derived from an EMBL/GenBank/DDBJ whole genome shotgun (WGS) entry which is preliminary data.</text>
</comment>
<organism evidence="2 3">
    <name type="scientific">Pseudomonas putida</name>
    <name type="common">Arthrobacter siderocapsulatus</name>
    <dbReference type="NCBI Taxonomy" id="303"/>
    <lineage>
        <taxon>Bacteria</taxon>
        <taxon>Pseudomonadati</taxon>
        <taxon>Pseudomonadota</taxon>
        <taxon>Gammaproteobacteria</taxon>
        <taxon>Pseudomonadales</taxon>
        <taxon>Pseudomonadaceae</taxon>
        <taxon>Pseudomonas</taxon>
    </lineage>
</organism>
<dbReference type="Gene3D" id="1.10.260.40">
    <property type="entry name" value="lambda repressor-like DNA-binding domains"/>
    <property type="match status" value="1"/>
</dbReference>
<dbReference type="EMBL" id="JACGDG010000066">
    <property type="protein sequence ID" value="MBA6119490.1"/>
    <property type="molecule type" value="Genomic_DNA"/>
</dbReference>
<dbReference type="Pfam" id="PF00717">
    <property type="entry name" value="Peptidase_S24"/>
    <property type="match status" value="1"/>
</dbReference>
<dbReference type="SUPFAM" id="SSF47413">
    <property type="entry name" value="lambda repressor-like DNA-binding domains"/>
    <property type="match status" value="1"/>
</dbReference>
<dbReference type="InterPro" id="IPR039418">
    <property type="entry name" value="LexA-like"/>
</dbReference>
<dbReference type="InterPro" id="IPR015927">
    <property type="entry name" value="Peptidase_S24_S26A/B/C"/>
</dbReference>
<dbReference type="InterPro" id="IPR036286">
    <property type="entry name" value="LexA/Signal_pep-like_sf"/>
</dbReference>
<gene>
    <name evidence="2" type="ORF">H4C47_27785</name>
</gene>
<dbReference type="Pfam" id="PF01381">
    <property type="entry name" value="HTH_3"/>
    <property type="match status" value="1"/>
</dbReference>
<dbReference type="Gene3D" id="2.10.109.10">
    <property type="entry name" value="Umud Fragment, subunit A"/>
    <property type="match status" value="1"/>
</dbReference>
<evidence type="ECO:0000313" key="3">
    <source>
        <dbReference type="Proteomes" id="UP000553948"/>
    </source>
</evidence>
<dbReference type="InterPro" id="IPR010982">
    <property type="entry name" value="Lambda_DNA-bd_dom_sf"/>
</dbReference>
<protein>
    <submittedName>
        <fullName evidence="2">LexA family transcriptional regulator</fullName>
    </submittedName>
</protein>
<accession>A0A7W2L6X1</accession>
<dbReference type="SUPFAM" id="SSF51306">
    <property type="entry name" value="LexA/Signal peptidase"/>
    <property type="match status" value="1"/>
</dbReference>
<dbReference type="InterPro" id="IPR001387">
    <property type="entry name" value="Cro/C1-type_HTH"/>
</dbReference>
<evidence type="ECO:0000259" key="1">
    <source>
        <dbReference type="PROSITE" id="PS50943"/>
    </source>
</evidence>
<dbReference type="PANTHER" id="PTHR33516:SF2">
    <property type="entry name" value="LEXA REPRESSOR-RELATED"/>
    <property type="match status" value="1"/>
</dbReference>
<name>A0A7W2L6X1_PSEPU</name>
<sequence>MITQVIDKANTCYLMTNNACFTLAGMNKPSEMLKDRILERRTALGLSQAQLAEKSGVSQVTIQHLESGRNSTSKKLLDIARALGVTAEWLASGEGTPREASNVRALSEQPESFRYPVISWVAAGAWAEAVEPFPPGYSDRYEMSDYDSKGTAFWLEVKGDSMTSPVGTSIPEGMLILVDTEAEAIPGKLVVAKLADSNEATFKKLVEDGGRRFLKPLNPAYPTEMCLEGCRIVGVVVRATIKL</sequence>
<dbReference type="CDD" id="cd06529">
    <property type="entry name" value="S24_LexA-like"/>
    <property type="match status" value="1"/>
</dbReference>
<dbReference type="AlphaFoldDB" id="A0A7W2L6X1"/>
<dbReference type="CDD" id="cd00093">
    <property type="entry name" value="HTH_XRE"/>
    <property type="match status" value="1"/>
</dbReference>
<dbReference type="Proteomes" id="UP000553948">
    <property type="component" value="Unassembled WGS sequence"/>
</dbReference>
<reference evidence="2 3" key="1">
    <citation type="submission" date="2020-07" db="EMBL/GenBank/DDBJ databases">
        <title>Diversity of carbapenemase encoding genes among Pseudomonas putida group clinical isolates in a tertiary Brazilian hospital.</title>
        <authorList>
            <person name="Alberto-Lei F."/>
            <person name="Nodari C.S."/>
            <person name="Streling A.P."/>
            <person name="Paulino J.T."/>
            <person name="Bessa-Neto F.O."/>
            <person name="Cayo R."/>
            <person name="Gales A.C."/>
        </authorList>
    </citation>
    <scope>NUCLEOTIDE SEQUENCE [LARGE SCALE GENOMIC DNA]</scope>
    <source>
        <strain evidence="2 3">12464</strain>
    </source>
</reference>
<evidence type="ECO:0000313" key="2">
    <source>
        <dbReference type="EMBL" id="MBA6119490.1"/>
    </source>
</evidence>
<proteinExistence type="predicted"/>